<evidence type="ECO:0000313" key="2">
    <source>
        <dbReference type="Proteomes" id="UP000481109"/>
    </source>
</evidence>
<proteinExistence type="predicted"/>
<protein>
    <submittedName>
        <fullName evidence="1">Uncharacterized protein</fullName>
    </submittedName>
</protein>
<dbReference type="EMBL" id="JAAKZW010000352">
    <property type="protein sequence ID" value="NGO81567.1"/>
    <property type="molecule type" value="Genomic_DNA"/>
</dbReference>
<dbReference type="RefSeq" id="WP_165336956.1">
    <property type="nucleotide sequence ID" value="NZ_JAAKZW010000352.1"/>
</dbReference>
<keyword evidence="2" id="KW-1185">Reference proteome</keyword>
<organism evidence="1 2">
    <name type="scientific">Streptomyces mesophilus</name>
    <dbReference type="NCBI Taxonomy" id="1775132"/>
    <lineage>
        <taxon>Bacteria</taxon>
        <taxon>Bacillati</taxon>
        <taxon>Actinomycetota</taxon>
        <taxon>Actinomycetes</taxon>
        <taxon>Kitasatosporales</taxon>
        <taxon>Streptomycetaceae</taxon>
        <taxon>Streptomyces</taxon>
    </lineage>
</organism>
<reference evidence="1 2" key="1">
    <citation type="submission" date="2020-02" db="EMBL/GenBank/DDBJ databases">
        <title>Whole-genome analyses of novel actinobacteria.</title>
        <authorList>
            <person name="Sahin N."/>
            <person name="Tokatli A."/>
        </authorList>
    </citation>
    <scope>NUCLEOTIDE SEQUENCE [LARGE SCALE GENOMIC DNA]</scope>
    <source>
        <strain evidence="1 2">YC504</strain>
    </source>
</reference>
<gene>
    <name evidence="1" type="ORF">G6045_38810</name>
</gene>
<dbReference type="Proteomes" id="UP000481109">
    <property type="component" value="Unassembled WGS sequence"/>
</dbReference>
<sequence length="275" mass="29907">MGVAPGVELLSGSEDECSRAADVLVLLALDGSDEARDGLRAHVRGGEHWVSVVELVADRWPDAWWEDLADVARKRIGQEPEPPWHVEPWKRFGIAARRPASRPVPPDLSGRTDGELLDLLAKALPDDCVRARLGQGVLADQLVPEALPVLVAELAELRRTRTWCGPAATARRLARFGPAAAPAVGDLRRLWLHTPHSYERAAYLEALAAIDPSGLDYAHSESLWDCQEQAQLLGVAHAQDNPTTLAHIAALRDDPMVSTDLRMAASAHHHRGLGP</sequence>
<name>A0A6G4XXN3_9ACTN</name>
<dbReference type="AlphaFoldDB" id="A0A6G4XXN3"/>
<evidence type="ECO:0000313" key="1">
    <source>
        <dbReference type="EMBL" id="NGO81567.1"/>
    </source>
</evidence>
<comment type="caution">
    <text evidence="1">The sequence shown here is derived from an EMBL/GenBank/DDBJ whole genome shotgun (WGS) entry which is preliminary data.</text>
</comment>
<accession>A0A6G4XXN3</accession>